<keyword evidence="2" id="KW-1133">Transmembrane helix</keyword>
<protein>
    <submittedName>
        <fullName evidence="3">Uncharacterized protein</fullName>
    </submittedName>
</protein>
<dbReference type="Proteomes" id="UP000236752">
    <property type="component" value="Unassembled WGS sequence"/>
</dbReference>
<gene>
    <name evidence="3" type="ORF">SAMN04488045_3128</name>
</gene>
<accession>A0A1H6ARQ5</accession>
<feature type="transmembrane region" description="Helical" evidence="2">
    <location>
        <begin position="167"/>
        <end position="184"/>
    </location>
</feature>
<keyword evidence="4" id="KW-1185">Reference proteome</keyword>
<evidence type="ECO:0000313" key="4">
    <source>
        <dbReference type="Proteomes" id="UP000236752"/>
    </source>
</evidence>
<evidence type="ECO:0000256" key="1">
    <source>
        <dbReference type="SAM" id="MobiDB-lite"/>
    </source>
</evidence>
<name>A0A1H6ARQ5_9RHOB</name>
<reference evidence="3 4" key="1">
    <citation type="submission" date="2016-10" db="EMBL/GenBank/DDBJ databases">
        <authorList>
            <person name="de Groot N.N."/>
        </authorList>
    </citation>
    <scope>NUCLEOTIDE SEQUENCE [LARGE SCALE GENOMIC DNA]</scope>
    <source>
        <strain evidence="3 4">DSM 26915</strain>
    </source>
</reference>
<evidence type="ECO:0000313" key="3">
    <source>
        <dbReference type="EMBL" id="SEG51368.1"/>
    </source>
</evidence>
<dbReference type="AlphaFoldDB" id="A0A1H6ARQ5"/>
<keyword evidence="2" id="KW-0812">Transmembrane</keyword>
<organism evidence="3 4">
    <name type="scientific">Thalassococcus halodurans</name>
    <dbReference type="NCBI Taxonomy" id="373675"/>
    <lineage>
        <taxon>Bacteria</taxon>
        <taxon>Pseudomonadati</taxon>
        <taxon>Pseudomonadota</taxon>
        <taxon>Alphaproteobacteria</taxon>
        <taxon>Rhodobacterales</taxon>
        <taxon>Roseobacteraceae</taxon>
        <taxon>Thalassococcus</taxon>
    </lineage>
</organism>
<proteinExistence type="predicted"/>
<dbReference type="EMBL" id="FNUZ01000005">
    <property type="protein sequence ID" value="SEG51368.1"/>
    <property type="molecule type" value="Genomic_DNA"/>
</dbReference>
<feature type="compositionally biased region" description="Polar residues" evidence="1">
    <location>
        <begin position="1"/>
        <end position="10"/>
    </location>
</feature>
<keyword evidence="2" id="KW-0472">Membrane</keyword>
<feature type="transmembrane region" description="Helical" evidence="2">
    <location>
        <begin position="66"/>
        <end position="85"/>
    </location>
</feature>
<sequence>MGTSGVNTTDKPQESEKEPSTWNTIIGPFGLWFVIGSLASTIALFNLESASYDAAKDLVNSVLSRTLAVILILATAIMQIASALAKSSFISRALTELHSSCQNIFGAYVGVAFPLSIHSCMYGSSPIPLLEWMVYVAILATIFGFLWTHTARIEKFVSNIKRPQYCSFVPFIALLAVGTFLFFYQKTSLLEKLRTDCRLCEQVPQTKAAEIEQIKSTAKE</sequence>
<feature type="region of interest" description="Disordered" evidence="1">
    <location>
        <begin position="1"/>
        <end position="20"/>
    </location>
</feature>
<feature type="transmembrane region" description="Helical" evidence="2">
    <location>
        <begin position="129"/>
        <end position="147"/>
    </location>
</feature>
<evidence type="ECO:0000256" key="2">
    <source>
        <dbReference type="SAM" id="Phobius"/>
    </source>
</evidence>
<feature type="transmembrane region" description="Helical" evidence="2">
    <location>
        <begin position="25"/>
        <end position="45"/>
    </location>
</feature>
<feature type="transmembrane region" description="Helical" evidence="2">
    <location>
        <begin position="105"/>
        <end position="122"/>
    </location>
</feature>